<keyword evidence="2" id="KW-0143">Chaperone</keyword>
<evidence type="ECO:0000256" key="1">
    <source>
        <dbReference type="ARBA" id="ARBA00010476"/>
    </source>
</evidence>
<dbReference type="InterPro" id="IPR036869">
    <property type="entry name" value="J_dom_sf"/>
</dbReference>
<dbReference type="InterPro" id="IPR001623">
    <property type="entry name" value="DnaJ_domain"/>
</dbReference>
<dbReference type="PROSITE" id="PS50076">
    <property type="entry name" value="DNAJ_2"/>
    <property type="match status" value="1"/>
</dbReference>
<organism evidence="4">
    <name type="scientific">mine drainage metagenome</name>
    <dbReference type="NCBI Taxonomy" id="410659"/>
    <lineage>
        <taxon>unclassified sequences</taxon>
        <taxon>metagenomes</taxon>
        <taxon>ecological metagenomes</taxon>
    </lineage>
</organism>
<comment type="caution">
    <text evidence="4">The sequence shown here is derived from an EMBL/GenBank/DDBJ whole genome shotgun (WGS) entry which is preliminary data.</text>
</comment>
<accession>E6QTX6</accession>
<dbReference type="AlphaFoldDB" id="E6QTX6"/>
<dbReference type="HAMAP" id="MF_00682">
    <property type="entry name" value="HscB"/>
    <property type="match status" value="1"/>
</dbReference>
<dbReference type="CDD" id="cd06257">
    <property type="entry name" value="DnaJ"/>
    <property type="match status" value="1"/>
</dbReference>
<dbReference type="Pfam" id="PF07743">
    <property type="entry name" value="HSCB_C"/>
    <property type="match status" value="1"/>
</dbReference>
<dbReference type="EMBL" id="CABR01000102">
    <property type="protein sequence ID" value="CBI10698.1"/>
    <property type="molecule type" value="Genomic_DNA"/>
</dbReference>
<dbReference type="InterPro" id="IPR004640">
    <property type="entry name" value="HscB"/>
</dbReference>
<reference evidence="4" key="1">
    <citation type="submission" date="2009-10" db="EMBL/GenBank/DDBJ databases">
        <title>Diversity of trophic interactions inside an arsenic-rich microbial ecosystem.</title>
        <authorList>
            <person name="Bertin P.N."/>
            <person name="Heinrich-Salmeron A."/>
            <person name="Pelletier E."/>
            <person name="Goulhen-Chollet F."/>
            <person name="Arsene-Ploetze F."/>
            <person name="Gallien S."/>
            <person name="Calteau A."/>
            <person name="Vallenet D."/>
            <person name="Casiot C."/>
            <person name="Chane-Woon-Ming B."/>
            <person name="Giloteaux L."/>
            <person name="Barakat M."/>
            <person name="Bonnefoy V."/>
            <person name="Bruneel O."/>
            <person name="Chandler M."/>
            <person name="Cleiss J."/>
            <person name="Duran R."/>
            <person name="Elbaz-Poulichet F."/>
            <person name="Fonknechten N."/>
            <person name="Lauga B."/>
            <person name="Mornico D."/>
            <person name="Ortet P."/>
            <person name="Schaeffer C."/>
            <person name="Siguier P."/>
            <person name="Alexander Thil Smith A."/>
            <person name="Van Dorsselaer A."/>
            <person name="Weissenbach J."/>
            <person name="Medigue C."/>
            <person name="Le Paslier D."/>
        </authorList>
    </citation>
    <scope>NUCLEOTIDE SEQUENCE</scope>
</reference>
<evidence type="ECO:0000259" key="3">
    <source>
        <dbReference type="PROSITE" id="PS50076"/>
    </source>
</evidence>
<name>E6QTX6_9ZZZZ</name>
<evidence type="ECO:0000313" key="4">
    <source>
        <dbReference type="EMBL" id="CBI10698.1"/>
    </source>
</evidence>
<dbReference type="PANTHER" id="PTHR14021:SF15">
    <property type="entry name" value="IRON-SULFUR CLUSTER CO-CHAPERONE PROTEIN HSCB"/>
    <property type="match status" value="1"/>
</dbReference>
<protein>
    <submittedName>
        <fullName evidence="4">Co-chaperone protein hscB (Hsc20)</fullName>
    </submittedName>
</protein>
<dbReference type="GO" id="GO:0001671">
    <property type="term" value="F:ATPase activator activity"/>
    <property type="evidence" value="ECO:0007669"/>
    <property type="project" value="InterPro"/>
</dbReference>
<dbReference type="GO" id="GO:0051259">
    <property type="term" value="P:protein complex oligomerization"/>
    <property type="evidence" value="ECO:0007669"/>
    <property type="project" value="InterPro"/>
</dbReference>
<comment type="similarity">
    <text evidence="1">Belongs to the HscB family.</text>
</comment>
<feature type="domain" description="J" evidence="3">
    <location>
        <begin position="8"/>
        <end position="80"/>
    </location>
</feature>
<dbReference type="InterPro" id="IPR009073">
    <property type="entry name" value="HscB_oligo_C"/>
</dbReference>
<gene>
    <name evidence="4" type="primary">HscB</name>
    <name evidence="4" type="ORF">CARN7_1493</name>
</gene>
<dbReference type="Gene3D" id="1.10.287.110">
    <property type="entry name" value="DnaJ domain"/>
    <property type="match status" value="1"/>
</dbReference>
<dbReference type="GO" id="GO:0051087">
    <property type="term" value="F:protein-folding chaperone binding"/>
    <property type="evidence" value="ECO:0007669"/>
    <property type="project" value="InterPro"/>
</dbReference>
<dbReference type="GO" id="GO:0044571">
    <property type="term" value="P:[2Fe-2S] cluster assembly"/>
    <property type="evidence" value="ECO:0007669"/>
    <property type="project" value="InterPro"/>
</dbReference>
<dbReference type="PANTHER" id="PTHR14021">
    <property type="entry name" value="IRON-SULFUR CLUSTER CO-CHAPERONE PROTEIN HSCB"/>
    <property type="match status" value="1"/>
</dbReference>
<dbReference type="NCBIfam" id="TIGR00714">
    <property type="entry name" value="hscB"/>
    <property type="match status" value="1"/>
</dbReference>
<dbReference type="SUPFAM" id="SSF47144">
    <property type="entry name" value="HSC20 (HSCB), C-terminal oligomerisation domain"/>
    <property type="match status" value="1"/>
</dbReference>
<dbReference type="Gene3D" id="1.20.1280.20">
    <property type="entry name" value="HscB, C-terminal domain"/>
    <property type="match status" value="1"/>
</dbReference>
<sequence>MLPDFKSTHFELFGLPERFELDEAQLDVAYRHLQVQVHPDKFAHLPESEQRVSMQWSTRVNEAYQALKTPLNRAIYLLTLHGINALAPENTQLPMTFLMQQIEWREGIQSAQNAGDLPALQTIERELNQAEKMTIAQLAEEMDGGKQWSVAAQTVRQLKFINKIHEEIDDSYAALDM</sequence>
<dbReference type="SMART" id="SM00271">
    <property type="entry name" value="DnaJ"/>
    <property type="match status" value="1"/>
</dbReference>
<proteinExistence type="inferred from homology"/>
<dbReference type="Pfam" id="PF00226">
    <property type="entry name" value="DnaJ"/>
    <property type="match status" value="1"/>
</dbReference>
<dbReference type="NCBIfam" id="NF002935">
    <property type="entry name" value="PRK03578.1"/>
    <property type="match status" value="1"/>
</dbReference>
<dbReference type="GO" id="GO:1990230">
    <property type="term" value="C:iron-sulfur cluster transfer complex"/>
    <property type="evidence" value="ECO:0007669"/>
    <property type="project" value="TreeGrafter"/>
</dbReference>
<evidence type="ECO:0000256" key="2">
    <source>
        <dbReference type="ARBA" id="ARBA00023186"/>
    </source>
</evidence>
<dbReference type="SUPFAM" id="SSF46565">
    <property type="entry name" value="Chaperone J-domain"/>
    <property type="match status" value="1"/>
</dbReference>
<dbReference type="InterPro" id="IPR036386">
    <property type="entry name" value="HscB_C_sf"/>
</dbReference>